<dbReference type="PROSITE" id="PS00061">
    <property type="entry name" value="ADH_SHORT"/>
    <property type="match status" value="1"/>
</dbReference>
<dbReference type="InterPro" id="IPR020904">
    <property type="entry name" value="Sc_DH/Rdtase_CS"/>
</dbReference>
<sequence>MPSYVITGASRGIGFALLDQLSEDANNVVVTIVRNKAATESKITTELPGRKNIFVLQGDLTDVESIKNAFTETKKLLGDSLDVLIANAGYISDYSGFLPLSELGSDTKALDADLNQLFQVNVVGNIHLFNIFLPLIKNGQAKKIVTISSGMSDEKLTLEIGLFEAGPYSISKAAMNMVNAKFQAEFKKEGIIFMGVCPGSVDTGHYDNPRENAYADWRLLAVSPEDLQRNIAMGGKFAGYAPGFKGWATPRDSARDVLNIVQKATMEANGGQLVSHFGNKQWL</sequence>
<dbReference type="SUPFAM" id="SSF51735">
    <property type="entry name" value="NAD(P)-binding Rossmann-fold domains"/>
    <property type="match status" value="1"/>
</dbReference>
<name>A0A8H8QZQ4_9HELO</name>
<reference evidence="2 3" key="1">
    <citation type="submission" date="2018-05" db="EMBL/GenBank/DDBJ databases">
        <title>Genome sequencing and assembly of the regulated plant pathogen Lachnellula willkommii and related sister species for the development of diagnostic species identification markers.</title>
        <authorList>
            <person name="Giroux E."/>
            <person name="Bilodeau G."/>
        </authorList>
    </citation>
    <scope>NUCLEOTIDE SEQUENCE [LARGE SCALE GENOMIC DNA]</scope>
    <source>
        <strain evidence="2 3">CBS 185.66</strain>
    </source>
</reference>
<dbReference type="PRINTS" id="PR00081">
    <property type="entry name" value="GDHRDH"/>
</dbReference>
<dbReference type="Pfam" id="PF00106">
    <property type="entry name" value="adh_short"/>
    <property type="match status" value="1"/>
</dbReference>
<dbReference type="PANTHER" id="PTHR45458">
    <property type="entry name" value="SHORT-CHAIN DEHYDROGENASE/REDUCTASE SDR"/>
    <property type="match status" value="1"/>
</dbReference>
<dbReference type="InterPro" id="IPR036291">
    <property type="entry name" value="NAD(P)-bd_dom_sf"/>
</dbReference>
<dbReference type="PANTHER" id="PTHR45458:SF3">
    <property type="entry name" value="CHAIN DEHYDROGENASE (ATSC), PUTATIVE-RELATED"/>
    <property type="match status" value="1"/>
</dbReference>
<dbReference type="RefSeq" id="XP_031004531.1">
    <property type="nucleotide sequence ID" value="XM_031150284.1"/>
</dbReference>
<proteinExistence type="predicted"/>
<accession>A0A8H8QZQ4</accession>
<dbReference type="OrthoDB" id="7289984at2759"/>
<dbReference type="InterPro" id="IPR052184">
    <property type="entry name" value="SDR_enzymes"/>
</dbReference>
<gene>
    <name evidence="2" type="ORF">LHYA1_G005336</name>
</gene>
<dbReference type="AlphaFoldDB" id="A0A8H8QZQ4"/>
<evidence type="ECO:0000313" key="3">
    <source>
        <dbReference type="Proteomes" id="UP000431533"/>
    </source>
</evidence>
<keyword evidence="1" id="KW-0521">NADP</keyword>
<dbReference type="Proteomes" id="UP000431533">
    <property type="component" value="Unassembled WGS sequence"/>
</dbReference>
<dbReference type="GO" id="GO:0016616">
    <property type="term" value="F:oxidoreductase activity, acting on the CH-OH group of donors, NAD or NADP as acceptor"/>
    <property type="evidence" value="ECO:0007669"/>
    <property type="project" value="TreeGrafter"/>
</dbReference>
<comment type="caution">
    <text evidence="2">The sequence shown here is derived from an EMBL/GenBank/DDBJ whole genome shotgun (WGS) entry which is preliminary data.</text>
</comment>
<evidence type="ECO:0000256" key="1">
    <source>
        <dbReference type="ARBA" id="ARBA00022857"/>
    </source>
</evidence>
<dbReference type="EMBL" id="QGMH01000086">
    <property type="protein sequence ID" value="TVY25743.1"/>
    <property type="molecule type" value="Genomic_DNA"/>
</dbReference>
<dbReference type="Gene3D" id="3.40.50.720">
    <property type="entry name" value="NAD(P)-binding Rossmann-like Domain"/>
    <property type="match status" value="1"/>
</dbReference>
<organism evidence="2 3">
    <name type="scientific">Lachnellula hyalina</name>
    <dbReference type="NCBI Taxonomy" id="1316788"/>
    <lineage>
        <taxon>Eukaryota</taxon>
        <taxon>Fungi</taxon>
        <taxon>Dikarya</taxon>
        <taxon>Ascomycota</taxon>
        <taxon>Pezizomycotina</taxon>
        <taxon>Leotiomycetes</taxon>
        <taxon>Helotiales</taxon>
        <taxon>Lachnaceae</taxon>
        <taxon>Lachnellula</taxon>
    </lineage>
</organism>
<evidence type="ECO:0000313" key="2">
    <source>
        <dbReference type="EMBL" id="TVY25743.1"/>
    </source>
</evidence>
<protein>
    <submittedName>
        <fullName evidence="2">Putative oxidoreductase</fullName>
    </submittedName>
</protein>
<dbReference type="InterPro" id="IPR002347">
    <property type="entry name" value="SDR_fam"/>
</dbReference>
<keyword evidence="3" id="KW-1185">Reference proteome</keyword>
<dbReference type="GeneID" id="41985534"/>